<dbReference type="EMBL" id="LGIA01000011">
    <property type="protein sequence ID" value="KOH46963.1"/>
    <property type="molecule type" value="Genomic_DNA"/>
</dbReference>
<evidence type="ECO:0000313" key="2">
    <source>
        <dbReference type="Proteomes" id="UP000036958"/>
    </source>
</evidence>
<dbReference type="InterPro" id="IPR026350">
    <property type="entry name" value="GxxExxY"/>
</dbReference>
<protein>
    <submittedName>
        <fullName evidence="1">Uncharacterized protein</fullName>
    </submittedName>
</protein>
<organism evidence="1 2">
    <name type="scientific">Sunxiuqinia dokdonensis</name>
    <dbReference type="NCBI Taxonomy" id="1409788"/>
    <lineage>
        <taxon>Bacteria</taxon>
        <taxon>Pseudomonadati</taxon>
        <taxon>Bacteroidota</taxon>
        <taxon>Bacteroidia</taxon>
        <taxon>Marinilabiliales</taxon>
        <taxon>Prolixibacteraceae</taxon>
        <taxon>Sunxiuqinia</taxon>
    </lineage>
</organism>
<dbReference type="AlphaFoldDB" id="A0A0L8VF30"/>
<dbReference type="Pfam" id="PF13366">
    <property type="entry name" value="PDDEXK_3"/>
    <property type="match status" value="1"/>
</dbReference>
<proteinExistence type="predicted"/>
<sequence>MELIYAEEAYKIQGAAFEVYKEIGCGFLESNWHGIGPVDQLWVPSQGGN</sequence>
<gene>
    <name evidence="1" type="ORF">NC99_02020</name>
</gene>
<name>A0A0L8VF30_9BACT</name>
<keyword evidence="2" id="KW-1185">Reference proteome</keyword>
<dbReference type="RefSeq" id="WP_162231116.1">
    <property type="nucleotide sequence ID" value="NZ_LGIA01000011.1"/>
</dbReference>
<reference evidence="2" key="1">
    <citation type="submission" date="2015-07" db="EMBL/GenBank/DDBJ databases">
        <title>Genome sequencing of Sunxiuqinia dokdonensis strain SK.</title>
        <authorList>
            <person name="Ahn S."/>
            <person name="Kim B.-C."/>
        </authorList>
    </citation>
    <scope>NUCLEOTIDE SEQUENCE [LARGE SCALE GENOMIC DNA]</scope>
    <source>
        <strain evidence="2">SK</strain>
    </source>
</reference>
<evidence type="ECO:0000313" key="1">
    <source>
        <dbReference type="EMBL" id="KOH46963.1"/>
    </source>
</evidence>
<accession>A0A0L8VF30</accession>
<dbReference type="Proteomes" id="UP000036958">
    <property type="component" value="Unassembled WGS sequence"/>
</dbReference>
<comment type="caution">
    <text evidence="1">The sequence shown here is derived from an EMBL/GenBank/DDBJ whole genome shotgun (WGS) entry which is preliminary data.</text>
</comment>